<evidence type="ECO:0000256" key="1">
    <source>
        <dbReference type="SAM" id="Coils"/>
    </source>
</evidence>
<accession>A0ABN7UIG9</accession>
<dbReference type="Proteomes" id="UP000789901">
    <property type="component" value="Unassembled WGS sequence"/>
</dbReference>
<sequence length="735" mass="86687">MQISQNDAYNSSIPSCRNYDLTQVRNKFNETLSNFRHNIHEIKNQVTIAKPKVNSVKHKNFTIWLDSFENFLSELEDQIMKIIIDVGYEIDCSKINEWINNFVTTLLEKELPQNITNNLEYDFQHNLNNNLNQSISQTKNVINDLKKNIENNNVESSRNINSENQKENIEPRQSIESVRQLDNFENNLRFENQQNQFTRISINQSFVDILKNFGNFLLQIEQAKTFIPEKNQSINFNYIINQLDILLNKFNTEKQRFFSNLKTADQIQFNKWSVRIENIYSNTIQQVNFLKDNIIILYNSYSFEISKSQNTNNVEIVAYNQFIEYTGDFMNQFSTSMRELHNLIILLVNENHGIDNDENNLKMKSSEKIIFDVPPRRNVYSDGQEKNYGQLTYNQQIELQVENETLKKKVQNLEQLQNVNVNIREKLKSTNSRIHDLENENKSLRKEAAKYQFALNDAKNFRISENNPNNISQLTRDIEDLKHLLENFCSLKKVNINYTAFKDLLKKYDCSSAGEKPSRTLLKGILQRHIIDMVIEYANKYLKIDDENEQFLETNENQKEQALETVLISTTKKLLKYIDLFSTKRIGKDEVTKSAPIKLRQLVYSVLGNRGFSETLNEGEHPFIIELRDFVVDDLNQYRTIKYPQKNDEIKSMATELICQIISIFCFRRYVQEPIIEYKWFKNSDKVELKFMECSLWEDELDKIMVDICHFPLFGTKLELEKCQVITRASVVQTD</sequence>
<evidence type="ECO:0000313" key="2">
    <source>
        <dbReference type="EMBL" id="CAG8594546.1"/>
    </source>
</evidence>
<feature type="coiled-coil region" evidence="1">
    <location>
        <begin position="128"/>
        <end position="166"/>
    </location>
</feature>
<gene>
    <name evidence="2" type="ORF">GMARGA_LOCUS6573</name>
</gene>
<protein>
    <submittedName>
        <fullName evidence="2">6305_t:CDS:1</fullName>
    </submittedName>
</protein>
<dbReference type="EMBL" id="CAJVQB010003007">
    <property type="protein sequence ID" value="CAG8594546.1"/>
    <property type="molecule type" value="Genomic_DNA"/>
</dbReference>
<reference evidence="2 3" key="1">
    <citation type="submission" date="2021-06" db="EMBL/GenBank/DDBJ databases">
        <authorList>
            <person name="Kallberg Y."/>
            <person name="Tangrot J."/>
            <person name="Rosling A."/>
        </authorList>
    </citation>
    <scope>NUCLEOTIDE SEQUENCE [LARGE SCALE GENOMIC DNA]</scope>
    <source>
        <strain evidence="2 3">120-4 pot B 10/14</strain>
    </source>
</reference>
<name>A0ABN7UIG9_GIGMA</name>
<keyword evidence="3" id="KW-1185">Reference proteome</keyword>
<comment type="caution">
    <text evidence="2">The sequence shown here is derived from an EMBL/GenBank/DDBJ whole genome shotgun (WGS) entry which is preliminary data.</text>
</comment>
<keyword evidence="1" id="KW-0175">Coiled coil</keyword>
<feature type="coiled-coil region" evidence="1">
    <location>
        <begin position="396"/>
        <end position="454"/>
    </location>
</feature>
<organism evidence="2 3">
    <name type="scientific">Gigaspora margarita</name>
    <dbReference type="NCBI Taxonomy" id="4874"/>
    <lineage>
        <taxon>Eukaryota</taxon>
        <taxon>Fungi</taxon>
        <taxon>Fungi incertae sedis</taxon>
        <taxon>Mucoromycota</taxon>
        <taxon>Glomeromycotina</taxon>
        <taxon>Glomeromycetes</taxon>
        <taxon>Diversisporales</taxon>
        <taxon>Gigasporaceae</taxon>
        <taxon>Gigaspora</taxon>
    </lineage>
</organism>
<evidence type="ECO:0000313" key="3">
    <source>
        <dbReference type="Proteomes" id="UP000789901"/>
    </source>
</evidence>
<proteinExistence type="predicted"/>
<feature type="non-terminal residue" evidence="2">
    <location>
        <position position="735"/>
    </location>
</feature>